<feature type="transmembrane region" description="Helical" evidence="1">
    <location>
        <begin position="128"/>
        <end position="150"/>
    </location>
</feature>
<accession>A0A4Q6XWZ5</accession>
<dbReference type="Proteomes" id="UP000292085">
    <property type="component" value="Unassembled WGS sequence"/>
</dbReference>
<organism evidence="2 3">
    <name type="scientific">Sphingomonas populi</name>
    <dbReference type="NCBI Taxonomy" id="2484750"/>
    <lineage>
        <taxon>Bacteria</taxon>
        <taxon>Pseudomonadati</taxon>
        <taxon>Pseudomonadota</taxon>
        <taxon>Alphaproteobacteria</taxon>
        <taxon>Sphingomonadales</taxon>
        <taxon>Sphingomonadaceae</taxon>
        <taxon>Sphingomonas</taxon>
    </lineage>
</organism>
<feature type="transmembrane region" description="Helical" evidence="1">
    <location>
        <begin position="65"/>
        <end position="83"/>
    </location>
</feature>
<gene>
    <name evidence="2" type="ORF">EWE75_10595</name>
</gene>
<keyword evidence="1" id="KW-1133">Transmembrane helix</keyword>
<protein>
    <submittedName>
        <fullName evidence="2">DUF1453 family protein</fullName>
    </submittedName>
</protein>
<sequence length="179" mass="19519">MPVHAIPPSQLLQYLVAAVALVLVVGFRMRRLAQSRPLLVERLWIFPAVYLAITVYLLAEFPPTSFGWLYCALALVAGGALGWQRGKTMRISVDPVTHQLNQKASLAGMAFLLVLIAVRSGARIEGQAMHLNLGMVTDILVVFALGLFAVQRVEMYTRAKRLLAAAQAAMPPAIVSPTR</sequence>
<evidence type="ECO:0000313" key="3">
    <source>
        <dbReference type="Proteomes" id="UP000292085"/>
    </source>
</evidence>
<dbReference type="Pfam" id="PF07301">
    <property type="entry name" value="DUF1453"/>
    <property type="match status" value="1"/>
</dbReference>
<name>A0A4Q6XWZ5_9SPHN</name>
<feature type="transmembrane region" description="Helical" evidence="1">
    <location>
        <begin position="42"/>
        <end position="59"/>
    </location>
</feature>
<dbReference type="InterPro" id="IPR058247">
    <property type="entry name" value="DUF1453"/>
</dbReference>
<keyword evidence="1" id="KW-0472">Membrane</keyword>
<dbReference type="AlphaFoldDB" id="A0A4Q6XWZ5"/>
<evidence type="ECO:0000313" key="2">
    <source>
        <dbReference type="EMBL" id="RZF64605.1"/>
    </source>
</evidence>
<evidence type="ECO:0000256" key="1">
    <source>
        <dbReference type="SAM" id="Phobius"/>
    </source>
</evidence>
<keyword evidence="1" id="KW-0812">Transmembrane</keyword>
<feature type="transmembrane region" description="Helical" evidence="1">
    <location>
        <begin position="12"/>
        <end position="30"/>
    </location>
</feature>
<dbReference type="EMBL" id="SGIS01000013">
    <property type="protein sequence ID" value="RZF64605.1"/>
    <property type="molecule type" value="Genomic_DNA"/>
</dbReference>
<proteinExistence type="predicted"/>
<comment type="caution">
    <text evidence="2">The sequence shown here is derived from an EMBL/GenBank/DDBJ whole genome shotgun (WGS) entry which is preliminary data.</text>
</comment>
<dbReference type="RefSeq" id="WP_130157191.1">
    <property type="nucleotide sequence ID" value="NZ_SGIS01000013.1"/>
</dbReference>
<keyword evidence="3" id="KW-1185">Reference proteome</keyword>
<reference evidence="2 3" key="1">
    <citation type="submission" date="2019-02" db="EMBL/GenBank/DDBJ databases">
        <authorList>
            <person name="Li Y."/>
        </authorList>
    </citation>
    <scope>NUCLEOTIDE SEQUENCE [LARGE SCALE GENOMIC DNA]</scope>
    <source>
        <strain evidence="2 3">3-7</strain>
    </source>
</reference>
<dbReference type="OrthoDB" id="7204434at2"/>
<feature type="transmembrane region" description="Helical" evidence="1">
    <location>
        <begin position="104"/>
        <end position="122"/>
    </location>
</feature>